<evidence type="ECO:0000313" key="1">
    <source>
        <dbReference type="EMBL" id="MQM05242.1"/>
    </source>
</evidence>
<dbReference type="AlphaFoldDB" id="A0A843W5N4"/>
<protein>
    <submittedName>
        <fullName evidence="1">Uncharacterized protein</fullName>
    </submittedName>
</protein>
<comment type="caution">
    <text evidence="1">The sequence shown here is derived from an EMBL/GenBank/DDBJ whole genome shotgun (WGS) entry which is preliminary data.</text>
</comment>
<name>A0A843W5N4_COLES</name>
<dbReference type="EMBL" id="NMUH01003377">
    <property type="protein sequence ID" value="MQM05242.1"/>
    <property type="molecule type" value="Genomic_DNA"/>
</dbReference>
<gene>
    <name evidence="1" type="ORF">Taro_038050</name>
</gene>
<keyword evidence="2" id="KW-1185">Reference proteome</keyword>
<organism evidence="1 2">
    <name type="scientific">Colocasia esculenta</name>
    <name type="common">Wild taro</name>
    <name type="synonym">Arum esculentum</name>
    <dbReference type="NCBI Taxonomy" id="4460"/>
    <lineage>
        <taxon>Eukaryota</taxon>
        <taxon>Viridiplantae</taxon>
        <taxon>Streptophyta</taxon>
        <taxon>Embryophyta</taxon>
        <taxon>Tracheophyta</taxon>
        <taxon>Spermatophyta</taxon>
        <taxon>Magnoliopsida</taxon>
        <taxon>Liliopsida</taxon>
        <taxon>Araceae</taxon>
        <taxon>Aroideae</taxon>
        <taxon>Colocasieae</taxon>
        <taxon>Colocasia</taxon>
    </lineage>
</organism>
<reference evidence="1" key="1">
    <citation type="submission" date="2017-07" db="EMBL/GenBank/DDBJ databases">
        <title>Taro Niue Genome Assembly and Annotation.</title>
        <authorList>
            <person name="Atibalentja N."/>
            <person name="Keating K."/>
            <person name="Fields C.J."/>
        </authorList>
    </citation>
    <scope>NUCLEOTIDE SEQUENCE</scope>
    <source>
        <strain evidence="1">Niue_2</strain>
        <tissue evidence="1">Leaf</tissue>
    </source>
</reference>
<accession>A0A843W5N4</accession>
<dbReference type="OrthoDB" id="670199at2759"/>
<sequence length="146" mass="16588">MVLLRWALRRVAVHGWAVRRRPSCALAMEAESGVKQAVDQPCALGFKGENNPKPKPKIYKAKDKAFHDKHIHRKFFQVHDKASWKLKSRWDGPYTVVKACDNGAVIILDPKTGHSFTVNGQRLKHFFESPLFLKTDSTKLAKPNEA</sequence>
<dbReference type="Proteomes" id="UP000652761">
    <property type="component" value="Unassembled WGS sequence"/>
</dbReference>
<proteinExistence type="predicted"/>
<evidence type="ECO:0000313" key="2">
    <source>
        <dbReference type="Proteomes" id="UP000652761"/>
    </source>
</evidence>